<reference evidence="6 7" key="1">
    <citation type="journal article" date="2015" name="BMC Genomics">
        <title>Genome mining reveals unlocked bioactive potential of marine Gram-negative bacteria.</title>
        <authorList>
            <person name="Machado H."/>
            <person name="Sonnenschein E.C."/>
            <person name="Melchiorsen J."/>
            <person name="Gram L."/>
        </authorList>
    </citation>
    <scope>NUCLEOTIDE SEQUENCE [LARGE SCALE GENOMIC DNA]</scope>
    <source>
        <strain evidence="6 7">S2471</strain>
    </source>
</reference>
<comment type="caution">
    <text evidence="6">The sequence shown here is derived from an EMBL/GenBank/DDBJ whole genome shotgun (WGS) entry which is preliminary data.</text>
</comment>
<dbReference type="OrthoDB" id="9784378at2"/>
<dbReference type="Gene3D" id="3.60.21.10">
    <property type="match status" value="1"/>
</dbReference>
<sequence length="257" mass="28216">MAWFKQSHQFSAAQLRLAHITDSHLFGSREGCYFEVNTAAHFVSVLDALAGEGLDGVVFGGDLTQDHSAESYALFAELVAQSALDCPLFWVPGNHDDLTLLAQISEGQISAAKHLRCEQGDILLLNSKGPTPAGWCEAAHLAELEAVLCAASRPVLAFCHHHPLPIDGYLDKHMLENGPQLLNTLVDSQRVEALIHGHVHHAYAQSFRTLPVYATPATSIQFAKHTADWQQHNLGPAYRLIHWSAKGLHTEVKWLAN</sequence>
<evidence type="ECO:0000256" key="3">
    <source>
        <dbReference type="ARBA" id="ARBA00023004"/>
    </source>
</evidence>
<name>A0A0F4R0H2_9GAMM</name>
<gene>
    <name evidence="6" type="ORF">TW77_00730</name>
</gene>
<organism evidence="6 7">
    <name type="scientific">Pseudoalteromonas rubra</name>
    <dbReference type="NCBI Taxonomy" id="43658"/>
    <lineage>
        <taxon>Bacteria</taxon>
        <taxon>Pseudomonadati</taxon>
        <taxon>Pseudomonadota</taxon>
        <taxon>Gammaproteobacteria</taxon>
        <taxon>Alteromonadales</taxon>
        <taxon>Pseudoalteromonadaceae</taxon>
        <taxon>Pseudoalteromonas</taxon>
    </lineage>
</organism>
<evidence type="ECO:0000256" key="4">
    <source>
        <dbReference type="ARBA" id="ARBA00025742"/>
    </source>
</evidence>
<dbReference type="GO" id="GO:0016787">
    <property type="term" value="F:hydrolase activity"/>
    <property type="evidence" value="ECO:0007669"/>
    <property type="project" value="UniProtKB-KW"/>
</dbReference>
<keyword evidence="2" id="KW-0378">Hydrolase</keyword>
<dbReference type="PANTHER" id="PTHR42988:SF2">
    <property type="entry name" value="CYCLIC NUCLEOTIDE PHOSPHODIESTERASE CBUA0032-RELATED"/>
    <property type="match status" value="1"/>
</dbReference>
<dbReference type="InterPro" id="IPR029052">
    <property type="entry name" value="Metallo-depent_PP-like"/>
</dbReference>
<dbReference type="InterPro" id="IPR050884">
    <property type="entry name" value="CNP_phosphodiesterase-III"/>
</dbReference>
<dbReference type="Proteomes" id="UP000033452">
    <property type="component" value="Unassembled WGS sequence"/>
</dbReference>
<comment type="similarity">
    <text evidence="4">Belongs to the cyclic nucleotide phosphodiesterase class-III family.</text>
</comment>
<evidence type="ECO:0000256" key="2">
    <source>
        <dbReference type="ARBA" id="ARBA00022801"/>
    </source>
</evidence>
<dbReference type="GO" id="GO:0046872">
    <property type="term" value="F:metal ion binding"/>
    <property type="evidence" value="ECO:0007669"/>
    <property type="project" value="UniProtKB-KW"/>
</dbReference>
<dbReference type="Pfam" id="PF00149">
    <property type="entry name" value="Metallophos"/>
    <property type="match status" value="1"/>
</dbReference>
<evidence type="ECO:0000256" key="1">
    <source>
        <dbReference type="ARBA" id="ARBA00022723"/>
    </source>
</evidence>
<dbReference type="PANTHER" id="PTHR42988">
    <property type="entry name" value="PHOSPHOHYDROLASE"/>
    <property type="match status" value="1"/>
</dbReference>
<keyword evidence="1" id="KW-0479">Metal-binding</keyword>
<protein>
    <submittedName>
        <fullName evidence="6">3',5'-cyclic-nucleotide phosphodiesterase</fullName>
    </submittedName>
</protein>
<feature type="domain" description="Calcineurin-like phosphoesterase" evidence="5">
    <location>
        <begin position="15"/>
        <end position="201"/>
    </location>
</feature>
<proteinExistence type="inferred from homology"/>
<dbReference type="AlphaFoldDB" id="A0A0F4R0H2"/>
<evidence type="ECO:0000259" key="5">
    <source>
        <dbReference type="Pfam" id="PF00149"/>
    </source>
</evidence>
<dbReference type="EMBL" id="JXYA01000001">
    <property type="protein sequence ID" value="KJZ13453.1"/>
    <property type="molecule type" value="Genomic_DNA"/>
</dbReference>
<keyword evidence="3" id="KW-0408">Iron</keyword>
<dbReference type="InterPro" id="IPR004843">
    <property type="entry name" value="Calcineurin-like_PHP"/>
</dbReference>
<dbReference type="RefSeq" id="WP_046003044.1">
    <property type="nucleotide sequence ID" value="NZ_JXYA01000001.1"/>
</dbReference>
<evidence type="ECO:0000313" key="6">
    <source>
        <dbReference type="EMBL" id="KJZ13453.1"/>
    </source>
</evidence>
<dbReference type="PATRIC" id="fig|43658.5.peg.151"/>
<evidence type="ECO:0000313" key="7">
    <source>
        <dbReference type="Proteomes" id="UP000033452"/>
    </source>
</evidence>
<dbReference type="SUPFAM" id="SSF56300">
    <property type="entry name" value="Metallo-dependent phosphatases"/>
    <property type="match status" value="1"/>
</dbReference>
<accession>A0A0F4R0H2</accession>
<keyword evidence="7" id="KW-1185">Reference proteome</keyword>